<organism evidence="2 3">
    <name type="scientific">Nocardioides zeicaulis</name>
    <dbReference type="NCBI Taxonomy" id="1776857"/>
    <lineage>
        <taxon>Bacteria</taxon>
        <taxon>Bacillati</taxon>
        <taxon>Actinomycetota</taxon>
        <taxon>Actinomycetes</taxon>
        <taxon>Propionibacteriales</taxon>
        <taxon>Nocardioidaceae</taxon>
        <taxon>Nocardioides</taxon>
    </lineage>
</organism>
<dbReference type="EMBL" id="JBHLXH010000001">
    <property type="protein sequence ID" value="MFC0220908.1"/>
    <property type="molecule type" value="Genomic_DNA"/>
</dbReference>
<evidence type="ECO:0000313" key="2">
    <source>
        <dbReference type="EMBL" id="MFC0220908.1"/>
    </source>
</evidence>
<feature type="transmembrane region" description="Helical" evidence="1">
    <location>
        <begin position="91"/>
        <end position="112"/>
    </location>
</feature>
<dbReference type="RefSeq" id="WP_378516624.1">
    <property type="nucleotide sequence ID" value="NZ_CBCSDI010000079.1"/>
</dbReference>
<name>A0ABV6DW06_9ACTN</name>
<sequence>MLLRRRGALAELVHALLVILPVRRRHASELELGHGPCLDVREGIPVHECMGGSTTTVGRFVSDAEVCRDGGAETPVSPTLARQGWSDHARWMVWAKAALAGGLLVLLAAFAIGTENGLSTTVTGRTQHCGSSIPDSWLMSGAGNVPASATPAGDERRIAAACSPVVRESRLVLLSVAGVGGLLVLVGWTAISTRDDVVPAVA</sequence>
<accession>A0ABV6DW06</accession>
<dbReference type="Proteomes" id="UP001589698">
    <property type="component" value="Unassembled WGS sequence"/>
</dbReference>
<protein>
    <submittedName>
        <fullName evidence="2">Uncharacterized protein</fullName>
    </submittedName>
</protein>
<keyword evidence="1" id="KW-0472">Membrane</keyword>
<keyword evidence="1" id="KW-0812">Transmembrane</keyword>
<keyword evidence="3" id="KW-1185">Reference proteome</keyword>
<reference evidence="2 3" key="1">
    <citation type="submission" date="2024-09" db="EMBL/GenBank/DDBJ databases">
        <authorList>
            <person name="Sun Q."/>
            <person name="Mori K."/>
        </authorList>
    </citation>
    <scope>NUCLEOTIDE SEQUENCE [LARGE SCALE GENOMIC DNA]</scope>
    <source>
        <strain evidence="2 3">CCM 8654</strain>
    </source>
</reference>
<comment type="caution">
    <text evidence="2">The sequence shown here is derived from an EMBL/GenBank/DDBJ whole genome shotgun (WGS) entry which is preliminary data.</text>
</comment>
<evidence type="ECO:0000313" key="3">
    <source>
        <dbReference type="Proteomes" id="UP001589698"/>
    </source>
</evidence>
<feature type="transmembrane region" description="Helical" evidence="1">
    <location>
        <begin position="171"/>
        <end position="191"/>
    </location>
</feature>
<gene>
    <name evidence="2" type="ORF">ACFFJG_00340</name>
</gene>
<proteinExistence type="predicted"/>
<keyword evidence="1" id="KW-1133">Transmembrane helix</keyword>
<evidence type="ECO:0000256" key="1">
    <source>
        <dbReference type="SAM" id="Phobius"/>
    </source>
</evidence>